<proteinExistence type="predicted"/>
<dbReference type="AlphaFoldDB" id="A0A4R2HKN8"/>
<sequence>MNKKITKLTMVIALVGLSSQLFAKESTSTLSGKFGKQLPRTWSVSAQTNFKITNK</sequence>
<evidence type="ECO:0000313" key="2">
    <source>
        <dbReference type="EMBL" id="GGE54170.1"/>
    </source>
</evidence>
<reference evidence="3 4" key="3">
    <citation type="submission" date="2019-03" db="EMBL/GenBank/DDBJ databases">
        <title>Genomic Encyclopedia of Type Strains, Phase IV (KMG-IV): sequencing the most valuable type-strain genomes for metagenomic binning, comparative biology and taxonomic classification.</title>
        <authorList>
            <person name="Goeker M."/>
        </authorList>
    </citation>
    <scope>NUCLEOTIDE SEQUENCE [LARGE SCALE GENOMIC DNA]</scope>
    <source>
        <strain evidence="3 4">DSM 103236</strain>
    </source>
</reference>
<protein>
    <submittedName>
        <fullName evidence="3">Uncharacterized protein</fullName>
    </submittedName>
</protein>
<dbReference type="RefSeq" id="WP_165877879.1">
    <property type="nucleotide sequence ID" value="NZ_BMJO01000003.1"/>
</dbReference>
<reference evidence="5" key="2">
    <citation type="journal article" date="2019" name="Int. J. Syst. Evol. Microbiol.">
        <title>The Global Catalogue of Microorganisms (GCM) 10K type strain sequencing project: providing services to taxonomists for standard genome sequencing and annotation.</title>
        <authorList>
            <consortium name="The Broad Institute Genomics Platform"/>
            <consortium name="The Broad Institute Genome Sequencing Center for Infectious Disease"/>
            <person name="Wu L."/>
            <person name="Ma J."/>
        </authorList>
    </citation>
    <scope>NUCLEOTIDE SEQUENCE [LARGE SCALE GENOMIC DNA]</scope>
    <source>
        <strain evidence="5">CGMCC 1.15644</strain>
    </source>
</reference>
<gene>
    <name evidence="3" type="ORF">EV200_102518</name>
    <name evidence="2" type="ORF">GCM10011413_20640</name>
</gene>
<organism evidence="3 4">
    <name type="scientific">Pedobacter psychrotolerans</name>
    <dbReference type="NCBI Taxonomy" id="1843235"/>
    <lineage>
        <taxon>Bacteria</taxon>
        <taxon>Pseudomonadati</taxon>
        <taxon>Bacteroidota</taxon>
        <taxon>Sphingobacteriia</taxon>
        <taxon>Sphingobacteriales</taxon>
        <taxon>Sphingobacteriaceae</taxon>
        <taxon>Pedobacter</taxon>
    </lineage>
</organism>
<dbReference type="Proteomes" id="UP000622648">
    <property type="component" value="Unassembled WGS sequence"/>
</dbReference>
<evidence type="ECO:0000313" key="3">
    <source>
        <dbReference type="EMBL" id="TCO29098.1"/>
    </source>
</evidence>
<evidence type="ECO:0000313" key="5">
    <source>
        <dbReference type="Proteomes" id="UP000622648"/>
    </source>
</evidence>
<dbReference type="EMBL" id="BMJO01000003">
    <property type="protein sequence ID" value="GGE54170.1"/>
    <property type="molecule type" value="Genomic_DNA"/>
</dbReference>
<accession>A0A4R2HKN8</accession>
<reference evidence="2" key="1">
    <citation type="journal article" date="2014" name="Int. J. Syst. Evol. Microbiol.">
        <title>Complete genome of a new Firmicutes species belonging to the dominant human colonic microbiota ('Ruminococcus bicirculans') reveals two chromosomes and a selective capacity to utilize plant glucans.</title>
        <authorList>
            <consortium name="NISC Comparative Sequencing Program"/>
            <person name="Wegmann U."/>
            <person name="Louis P."/>
            <person name="Goesmann A."/>
            <person name="Henrissat B."/>
            <person name="Duncan S.H."/>
            <person name="Flint H.J."/>
        </authorList>
    </citation>
    <scope>NUCLEOTIDE SEQUENCE</scope>
    <source>
        <strain evidence="2">CGMCC 1.15644</strain>
    </source>
</reference>
<keyword evidence="1" id="KW-0732">Signal</keyword>
<evidence type="ECO:0000256" key="1">
    <source>
        <dbReference type="SAM" id="SignalP"/>
    </source>
</evidence>
<feature type="chain" id="PRO_5020473685" evidence="1">
    <location>
        <begin position="24"/>
        <end position="55"/>
    </location>
</feature>
<feature type="signal peptide" evidence="1">
    <location>
        <begin position="1"/>
        <end position="23"/>
    </location>
</feature>
<keyword evidence="5" id="KW-1185">Reference proteome</keyword>
<dbReference type="EMBL" id="SLWO01000002">
    <property type="protein sequence ID" value="TCO29098.1"/>
    <property type="molecule type" value="Genomic_DNA"/>
</dbReference>
<dbReference type="Proteomes" id="UP000295684">
    <property type="component" value="Unassembled WGS sequence"/>
</dbReference>
<name>A0A4R2HKN8_9SPHI</name>
<comment type="caution">
    <text evidence="3">The sequence shown here is derived from an EMBL/GenBank/DDBJ whole genome shotgun (WGS) entry which is preliminary data.</text>
</comment>
<evidence type="ECO:0000313" key="4">
    <source>
        <dbReference type="Proteomes" id="UP000295684"/>
    </source>
</evidence>
<reference evidence="2" key="4">
    <citation type="submission" date="2024-05" db="EMBL/GenBank/DDBJ databases">
        <authorList>
            <person name="Sun Q."/>
            <person name="Zhou Y."/>
        </authorList>
    </citation>
    <scope>NUCLEOTIDE SEQUENCE</scope>
    <source>
        <strain evidence="2">CGMCC 1.15644</strain>
    </source>
</reference>